<dbReference type="Proteomes" id="UP000054007">
    <property type="component" value="Unassembled WGS sequence"/>
</dbReference>
<evidence type="ECO:0000256" key="1">
    <source>
        <dbReference type="SAM" id="MobiDB-lite"/>
    </source>
</evidence>
<proteinExistence type="predicted"/>
<name>A0A0D7AV93_9AGAR</name>
<keyword evidence="3" id="KW-1185">Reference proteome</keyword>
<sequence>MLASSPTKKVATGGCGDSADEGDGMLVERQDDSELHRLYRASLLWSKEDVEQVFRTFPGWMQPALVDGDRKDGETVEDFARRQRVRLRERRVALLLQDNWLEAHPVVEKFFNTMESSGTFEKLVRGIPLWMSLPEAEVVVGGAVPDVEMAPSGARDGQASLCGGSGSRKVEGKEVLVRDGQVVQVEKVQGNTCTQSGRVGDVGCSQPAGPCEGCGGDVDVGSLTPCERTEVQSVLGDRRAVDEVLGELRSLGGLFVYMDGVRHKGLPETESFRAAREKLQDVFADKRVG</sequence>
<gene>
    <name evidence="2" type="ORF">CYLTODRAFT_447561</name>
</gene>
<dbReference type="AlphaFoldDB" id="A0A0D7AV93"/>
<evidence type="ECO:0000313" key="3">
    <source>
        <dbReference type="Proteomes" id="UP000054007"/>
    </source>
</evidence>
<accession>A0A0D7AV93</accession>
<feature type="region of interest" description="Disordered" evidence="1">
    <location>
        <begin position="1"/>
        <end position="24"/>
    </location>
</feature>
<organism evidence="2 3">
    <name type="scientific">Cylindrobasidium torrendii FP15055 ss-10</name>
    <dbReference type="NCBI Taxonomy" id="1314674"/>
    <lineage>
        <taxon>Eukaryota</taxon>
        <taxon>Fungi</taxon>
        <taxon>Dikarya</taxon>
        <taxon>Basidiomycota</taxon>
        <taxon>Agaricomycotina</taxon>
        <taxon>Agaricomycetes</taxon>
        <taxon>Agaricomycetidae</taxon>
        <taxon>Agaricales</taxon>
        <taxon>Marasmiineae</taxon>
        <taxon>Physalacriaceae</taxon>
        <taxon>Cylindrobasidium</taxon>
    </lineage>
</organism>
<reference evidence="2 3" key="1">
    <citation type="journal article" date="2015" name="Fungal Genet. Biol.">
        <title>Evolution of novel wood decay mechanisms in Agaricales revealed by the genome sequences of Fistulina hepatica and Cylindrobasidium torrendii.</title>
        <authorList>
            <person name="Floudas D."/>
            <person name="Held B.W."/>
            <person name="Riley R."/>
            <person name="Nagy L.G."/>
            <person name="Koehler G."/>
            <person name="Ransdell A.S."/>
            <person name="Younus H."/>
            <person name="Chow J."/>
            <person name="Chiniquy J."/>
            <person name="Lipzen A."/>
            <person name="Tritt A."/>
            <person name="Sun H."/>
            <person name="Haridas S."/>
            <person name="LaButti K."/>
            <person name="Ohm R.A."/>
            <person name="Kues U."/>
            <person name="Blanchette R.A."/>
            <person name="Grigoriev I.V."/>
            <person name="Minto R.E."/>
            <person name="Hibbett D.S."/>
        </authorList>
    </citation>
    <scope>NUCLEOTIDE SEQUENCE [LARGE SCALE GENOMIC DNA]</scope>
    <source>
        <strain evidence="2 3">FP15055 ss-10</strain>
    </source>
</reference>
<protein>
    <submittedName>
        <fullName evidence="2">Uncharacterized protein</fullName>
    </submittedName>
</protein>
<evidence type="ECO:0000313" key="2">
    <source>
        <dbReference type="EMBL" id="KIY61759.1"/>
    </source>
</evidence>
<dbReference type="EMBL" id="KN880877">
    <property type="protein sequence ID" value="KIY61759.1"/>
    <property type="molecule type" value="Genomic_DNA"/>
</dbReference>